<dbReference type="RefSeq" id="WP_066080546.1">
    <property type="nucleotide sequence ID" value="NZ_CP181246.1"/>
</dbReference>
<keyword evidence="3" id="KW-1185">Reference proteome</keyword>
<evidence type="ECO:0000313" key="3">
    <source>
        <dbReference type="Proteomes" id="UP000254651"/>
    </source>
</evidence>
<name>A0A378UJS7_BERDE</name>
<dbReference type="InterPro" id="IPR051606">
    <property type="entry name" value="Polyketide_Oxido-like"/>
</dbReference>
<sequence length="216" mass="22664">MKIAVIGATGTVGKAVVKEAAARGHEVTAFARGVEKVQQGGNIKAVAFDVNDAGFAGQLEGLDAVVSAFNPGWDNPNAGADFAKGAAAITEAVKVAAVPYFLAVGGAGSLYIAPDVQLIDTPEFPKEIYDGAHAARNWLKDLQDRRDVNWSFISPPAAFEGDVDTRSGRYRTGKDDVLFTGEELANISAPDLACAIVDAAENKAHLFERFTVAEAV</sequence>
<reference evidence="2 3" key="1">
    <citation type="submission" date="2018-06" db="EMBL/GenBank/DDBJ databases">
        <authorList>
            <consortium name="Pathogen Informatics"/>
            <person name="Doyle S."/>
        </authorList>
    </citation>
    <scope>NUCLEOTIDE SEQUENCE [LARGE SCALE GENOMIC DNA]</scope>
    <source>
        <strain evidence="2 3">NCTC10295</strain>
    </source>
</reference>
<dbReference type="InterPro" id="IPR016040">
    <property type="entry name" value="NAD(P)-bd_dom"/>
</dbReference>
<accession>A0A378UJS7</accession>
<dbReference type="Pfam" id="PF13460">
    <property type="entry name" value="NAD_binding_10"/>
    <property type="match status" value="1"/>
</dbReference>
<dbReference type="AlphaFoldDB" id="A0A378UJS7"/>
<dbReference type="Proteomes" id="UP000254651">
    <property type="component" value="Unassembled WGS sequence"/>
</dbReference>
<dbReference type="GO" id="GO:0016646">
    <property type="term" value="F:oxidoreductase activity, acting on the CH-NH group of donors, NAD or NADP as acceptor"/>
    <property type="evidence" value="ECO:0007669"/>
    <property type="project" value="TreeGrafter"/>
</dbReference>
<feature type="domain" description="NAD(P)-binding" evidence="1">
    <location>
        <begin position="7"/>
        <end position="202"/>
    </location>
</feature>
<evidence type="ECO:0000313" key="2">
    <source>
        <dbReference type="EMBL" id="STZ76973.1"/>
    </source>
</evidence>
<organism evidence="2 3">
    <name type="scientific">Bergeriella denitrificans</name>
    <name type="common">Neisseria denitrificans</name>
    <dbReference type="NCBI Taxonomy" id="494"/>
    <lineage>
        <taxon>Bacteria</taxon>
        <taxon>Pseudomonadati</taxon>
        <taxon>Pseudomonadota</taxon>
        <taxon>Betaproteobacteria</taxon>
        <taxon>Neisseriales</taxon>
        <taxon>Neisseriaceae</taxon>
        <taxon>Bergeriella</taxon>
    </lineage>
</organism>
<gene>
    <name evidence="2" type="ORF">NCTC10295_01766</name>
</gene>
<dbReference type="EMBL" id="UGQS01000002">
    <property type="protein sequence ID" value="STZ76973.1"/>
    <property type="molecule type" value="Genomic_DNA"/>
</dbReference>
<dbReference type="SUPFAM" id="SSF51735">
    <property type="entry name" value="NAD(P)-binding Rossmann-fold domains"/>
    <property type="match status" value="1"/>
</dbReference>
<evidence type="ECO:0000259" key="1">
    <source>
        <dbReference type="Pfam" id="PF13460"/>
    </source>
</evidence>
<dbReference type="PANTHER" id="PTHR43355:SF2">
    <property type="entry name" value="FLAVIN REDUCTASE (NADPH)"/>
    <property type="match status" value="1"/>
</dbReference>
<protein>
    <submittedName>
        <fullName evidence="2">NADH-flavin reductase</fullName>
    </submittedName>
</protein>
<dbReference type="Gene3D" id="3.40.50.720">
    <property type="entry name" value="NAD(P)-binding Rossmann-like Domain"/>
    <property type="match status" value="1"/>
</dbReference>
<proteinExistence type="predicted"/>
<dbReference type="InterPro" id="IPR036291">
    <property type="entry name" value="NAD(P)-bd_dom_sf"/>
</dbReference>
<dbReference type="PANTHER" id="PTHR43355">
    <property type="entry name" value="FLAVIN REDUCTASE (NADPH)"/>
    <property type="match status" value="1"/>
</dbReference>